<accession>A0A6S7B062</accession>
<comment type="subcellular location">
    <subcellularLocation>
        <location evidence="1">Membrane</location>
        <topology evidence="1">Multi-pass membrane protein</topology>
    </subcellularLocation>
</comment>
<evidence type="ECO:0000256" key="1">
    <source>
        <dbReference type="ARBA" id="ARBA00004141"/>
    </source>
</evidence>
<feature type="transmembrane region" description="Helical" evidence="5">
    <location>
        <begin position="151"/>
        <end position="176"/>
    </location>
</feature>
<gene>
    <name evidence="6" type="primary">virB6_2</name>
    <name evidence="6" type="ORF">LMG3441_06243</name>
</gene>
<evidence type="ECO:0000256" key="5">
    <source>
        <dbReference type="SAM" id="Phobius"/>
    </source>
</evidence>
<dbReference type="AlphaFoldDB" id="A0A6S7B062"/>
<feature type="transmembrane region" description="Helical" evidence="5">
    <location>
        <begin position="248"/>
        <end position="269"/>
    </location>
</feature>
<sequence>MSTTAVSLLSLGGVANWIDESVTKMLTSVVTPMVTSITVKVFPFVSVGLSIALVWYGWLISSGAIQTPVFAAVRRLVNIAVIVGIAGAGGLYQKQVATIMLEMPTDIAKLFTGTVKTPSQMMDEAANKGAEIGTKLQERAPSGLKKIGHAFVFMIVSVIITVISAIMSAVGMLVLISVKVGMGLVVVLGPLCILSLLFEPTRDFFKAWLHQAVYYAIYAGLFMVVFMFVMGMFGMLQKGLLDLTNADQINVFSMLTAMVFFMACSKFMFEQVSAVAGRISGGQGGGISAPIIGKIG</sequence>
<name>A0A6S7B062_9BURK</name>
<dbReference type="Pfam" id="PF04610">
    <property type="entry name" value="TrbL"/>
    <property type="match status" value="1"/>
</dbReference>
<reference evidence="6 7" key="1">
    <citation type="submission" date="2020-04" db="EMBL/GenBank/DDBJ databases">
        <authorList>
            <person name="De Canck E."/>
        </authorList>
    </citation>
    <scope>NUCLEOTIDE SEQUENCE [LARGE SCALE GENOMIC DNA]</scope>
    <source>
        <strain evidence="6 7">LMG 3441</strain>
    </source>
</reference>
<dbReference type="Proteomes" id="UP000494269">
    <property type="component" value="Unassembled WGS sequence"/>
</dbReference>
<dbReference type="InterPro" id="IPR007688">
    <property type="entry name" value="Conjugal_tfr_TrbL/VirB6"/>
</dbReference>
<keyword evidence="4 5" id="KW-0472">Membrane</keyword>
<keyword evidence="2 5" id="KW-0812">Transmembrane</keyword>
<evidence type="ECO:0000256" key="4">
    <source>
        <dbReference type="ARBA" id="ARBA00023136"/>
    </source>
</evidence>
<feature type="transmembrane region" description="Helical" evidence="5">
    <location>
        <begin position="41"/>
        <end position="60"/>
    </location>
</feature>
<feature type="transmembrane region" description="Helical" evidence="5">
    <location>
        <begin position="182"/>
        <end position="200"/>
    </location>
</feature>
<dbReference type="EMBL" id="CADIJQ010000024">
    <property type="protein sequence ID" value="CAB3744852.1"/>
    <property type="molecule type" value="Genomic_DNA"/>
</dbReference>
<evidence type="ECO:0000256" key="2">
    <source>
        <dbReference type="ARBA" id="ARBA00022692"/>
    </source>
</evidence>
<keyword evidence="7" id="KW-1185">Reference proteome</keyword>
<protein>
    <submittedName>
        <fullName evidence="6">Type IV secretion system protein VirB6</fullName>
    </submittedName>
</protein>
<dbReference type="GO" id="GO:0016020">
    <property type="term" value="C:membrane"/>
    <property type="evidence" value="ECO:0007669"/>
    <property type="project" value="UniProtKB-SubCell"/>
</dbReference>
<feature type="transmembrane region" description="Helical" evidence="5">
    <location>
        <begin position="72"/>
        <end position="92"/>
    </location>
</feature>
<dbReference type="RefSeq" id="WP_175172140.1">
    <property type="nucleotide sequence ID" value="NZ_CADIJQ010000024.1"/>
</dbReference>
<organism evidence="6 7">
    <name type="scientific">Achromobacter kerstersii</name>
    <dbReference type="NCBI Taxonomy" id="1353890"/>
    <lineage>
        <taxon>Bacteria</taxon>
        <taxon>Pseudomonadati</taxon>
        <taxon>Pseudomonadota</taxon>
        <taxon>Betaproteobacteria</taxon>
        <taxon>Burkholderiales</taxon>
        <taxon>Alcaligenaceae</taxon>
        <taxon>Achromobacter</taxon>
    </lineage>
</organism>
<dbReference type="GO" id="GO:0030255">
    <property type="term" value="P:protein secretion by the type IV secretion system"/>
    <property type="evidence" value="ECO:0007669"/>
    <property type="project" value="InterPro"/>
</dbReference>
<evidence type="ECO:0000313" key="6">
    <source>
        <dbReference type="EMBL" id="CAB3744852.1"/>
    </source>
</evidence>
<evidence type="ECO:0000256" key="3">
    <source>
        <dbReference type="ARBA" id="ARBA00022989"/>
    </source>
</evidence>
<feature type="transmembrane region" description="Helical" evidence="5">
    <location>
        <begin position="212"/>
        <end position="236"/>
    </location>
</feature>
<keyword evidence="3 5" id="KW-1133">Transmembrane helix</keyword>
<evidence type="ECO:0000313" key="7">
    <source>
        <dbReference type="Proteomes" id="UP000494269"/>
    </source>
</evidence>
<proteinExistence type="predicted"/>